<dbReference type="PANTHER" id="PTHR37422">
    <property type="entry name" value="TEICHURONIC ACID BIOSYNTHESIS PROTEIN TUAE"/>
    <property type="match status" value="1"/>
</dbReference>
<keyword evidence="4 5" id="KW-0472">Membrane</keyword>
<name>A0AAW7YN87_9STAP</name>
<dbReference type="AlphaFoldDB" id="A0AAW7YN87"/>
<feature type="transmembrane region" description="Helical" evidence="5">
    <location>
        <begin position="128"/>
        <end position="151"/>
    </location>
</feature>
<reference evidence="7" key="1">
    <citation type="submission" date="2023-07" db="EMBL/GenBank/DDBJ databases">
        <title>Genome content predicts the carbon catabolic preferences of heterotrophic bacteria.</title>
        <authorList>
            <person name="Gralka M."/>
        </authorList>
    </citation>
    <scope>NUCLEOTIDE SEQUENCE</scope>
    <source>
        <strain evidence="7">E2R20</strain>
    </source>
</reference>
<accession>A0AAW7YN87</accession>
<dbReference type="InterPro" id="IPR007016">
    <property type="entry name" value="O-antigen_ligase-rel_domated"/>
</dbReference>
<feature type="transmembrane region" description="Helical" evidence="5">
    <location>
        <begin position="6"/>
        <end position="24"/>
    </location>
</feature>
<organism evidence="7 8">
    <name type="scientific">Staphylococcus pasteuri_A</name>
    <dbReference type="NCBI Taxonomy" id="3062664"/>
    <lineage>
        <taxon>Bacteria</taxon>
        <taxon>Bacillati</taxon>
        <taxon>Bacillota</taxon>
        <taxon>Bacilli</taxon>
        <taxon>Bacillales</taxon>
        <taxon>Staphylococcaceae</taxon>
        <taxon>Staphylococcus</taxon>
    </lineage>
</organism>
<keyword evidence="7" id="KW-0436">Ligase</keyword>
<dbReference type="RefSeq" id="WP_029055891.1">
    <property type="nucleotide sequence ID" value="NZ_JAUOQO010000001.1"/>
</dbReference>
<feature type="transmembrane region" description="Helical" evidence="5">
    <location>
        <begin position="245"/>
        <end position="262"/>
    </location>
</feature>
<keyword evidence="2 5" id="KW-0812">Transmembrane</keyword>
<feature type="transmembrane region" description="Helical" evidence="5">
    <location>
        <begin position="351"/>
        <end position="378"/>
    </location>
</feature>
<dbReference type="GO" id="GO:0016020">
    <property type="term" value="C:membrane"/>
    <property type="evidence" value="ECO:0007669"/>
    <property type="project" value="UniProtKB-SubCell"/>
</dbReference>
<gene>
    <name evidence="7" type="ORF">Q4528_01550</name>
</gene>
<proteinExistence type="predicted"/>
<feature type="transmembrane region" description="Helical" evidence="5">
    <location>
        <begin position="269"/>
        <end position="288"/>
    </location>
</feature>
<evidence type="ECO:0000256" key="3">
    <source>
        <dbReference type="ARBA" id="ARBA00022989"/>
    </source>
</evidence>
<evidence type="ECO:0000256" key="1">
    <source>
        <dbReference type="ARBA" id="ARBA00004141"/>
    </source>
</evidence>
<feature type="transmembrane region" description="Helical" evidence="5">
    <location>
        <begin position="104"/>
        <end position="122"/>
    </location>
</feature>
<evidence type="ECO:0000256" key="4">
    <source>
        <dbReference type="ARBA" id="ARBA00023136"/>
    </source>
</evidence>
<evidence type="ECO:0000313" key="8">
    <source>
        <dbReference type="Proteomes" id="UP001170310"/>
    </source>
</evidence>
<comment type="subcellular location">
    <subcellularLocation>
        <location evidence="1">Membrane</location>
        <topology evidence="1">Multi-pass membrane protein</topology>
    </subcellularLocation>
</comment>
<sequence>MQKSIKINISFWIECLLTIILFILSIQNQTLLLITMCCSLLLIKQGEIGVVKLIFLYMMRYFISPGIDFEGSQLFINIMKYVLIFICGSYFLYQSSRQWATSKVMSLFVFGSCLLMTIYAITSLLTSAFPLVAILKLINYFLPLMIIVLLISQIKDFKKLIFWLAVYIELLIISSSFYINQPIGKLLNGYSFQGILNHPNLFAIIMVMGLTLILVSINYQRQFIICQLIIVAIGTYELVKTNSRTGVLSFVVCVCLYFLLMNMHKRYKWLIFGSVVMTVVIIFMNPFIQERIKAFLVKGQRSDQALYSRYIQIEYLMDALDKYPLFGGGFGIPVNNTSLDLLNFTFEAGNIFFALIIFTGIFGLICYLIYLVFMLFIVQHPFRLTIVLFISTLLVNMGEMIMFSSTNAGIFCYILWGIYLKEGMELQHESKL</sequence>
<feature type="domain" description="O-antigen ligase-related" evidence="6">
    <location>
        <begin position="231"/>
        <end position="368"/>
    </location>
</feature>
<dbReference type="Proteomes" id="UP001170310">
    <property type="component" value="Unassembled WGS sequence"/>
</dbReference>
<keyword evidence="8" id="KW-1185">Reference proteome</keyword>
<feature type="transmembrane region" description="Helical" evidence="5">
    <location>
        <begin position="160"/>
        <end position="179"/>
    </location>
</feature>
<feature type="transmembrane region" description="Helical" evidence="5">
    <location>
        <begin position="385"/>
        <end position="416"/>
    </location>
</feature>
<keyword evidence="3 5" id="KW-1133">Transmembrane helix</keyword>
<evidence type="ECO:0000256" key="5">
    <source>
        <dbReference type="SAM" id="Phobius"/>
    </source>
</evidence>
<feature type="transmembrane region" description="Helical" evidence="5">
    <location>
        <begin position="199"/>
        <end position="216"/>
    </location>
</feature>
<evidence type="ECO:0000313" key="7">
    <source>
        <dbReference type="EMBL" id="MDO6572838.1"/>
    </source>
</evidence>
<feature type="transmembrane region" description="Helical" evidence="5">
    <location>
        <begin position="74"/>
        <end position="92"/>
    </location>
</feature>
<dbReference type="InterPro" id="IPR051533">
    <property type="entry name" value="WaaL-like"/>
</dbReference>
<dbReference type="GO" id="GO:0016874">
    <property type="term" value="F:ligase activity"/>
    <property type="evidence" value="ECO:0007669"/>
    <property type="project" value="UniProtKB-KW"/>
</dbReference>
<dbReference type="EMBL" id="JAUOQO010000001">
    <property type="protein sequence ID" value="MDO6572838.1"/>
    <property type="molecule type" value="Genomic_DNA"/>
</dbReference>
<evidence type="ECO:0000256" key="2">
    <source>
        <dbReference type="ARBA" id="ARBA00022692"/>
    </source>
</evidence>
<feature type="transmembrane region" description="Helical" evidence="5">
    <location>
        <begin position="223"/>
        <end position="239"/>
    </location>
</feature>
<dbReference type="Pfam" id="PF04932">
    <property type="entry name" value="Wzy_C"/>
    <property type="match status" value="1"/>
</dbReference>
<protein>
    <submittedName>
        <fullName evidence="7">O-antigen ligase family protein</fullName>
    </submittedName>
</protein>
<evidence type="ECO:0000259" key="6">
    <source>
        <dbReference type="Pfam" id="PF04932"/>
    </source>
</evidence>
<dbReference type="PANTHER" id="PTHR37422:SF13">
    <property type="entry name" value="LIPOPOLYSACCHARIDE BIOSYNTHESIS PROTEIN PA4999-RELATED"/>
    <property type="match status" value="1"/>
</dbReference>
<comment type="caution">
    <text evidence="7">The sequence shown here is derived from an EMBL/GenBank/DDBJ whole genome shotgun (WGS) entry which is preliminary data.</text>
</comment>